<reference evidence="2 3" key="1">
    <citation type="journal article" date="2021" name="BMC Genomics">
        <title>Datura genome reveals duplications of psychoactive alkaloid biosynthetic genes and high mutation rate following tissue culture.</title>
        <authorList>
            <person name="Rajewski A."/>
            <person name="Carter-House D."/>
            <person name="Stajich J."/>
            <person name="Litt A."/>
        </authorList>
    </citation>
    <scope>NUCLEOTIDE SEQUENCE [LARGE SCALE GENOMIC DNA]</scope>
    <source>
        <strain evidence="2">AR-01</strain>
    </source>
</reference>
<feature type="compositionally biased region" description="Polar residues" evidence="1">
    <location>
        <begin position="107"/>
        <end position="125"/>
    </location>
</feature>
<gene>
    <name evidence="2" type="ORF">HAX54_026046</name>
</gene>
<keyword evidence="3" id="KW-1185">Reference proteome</keyword>
<dbReference type="Proteomes" id="UP000823775">
    <property type="component" value="Unassembled WGS sequence"/>
</dbReference>
<feature type="region of interest" description="Disordered" evidence="1">
    <location>
        <begin position="105"/>
        <end position="125"/>
    </location>
</feature>
<sequence length="125" mass="14143">MPPKGTKKQQEATARKEIAKKQRLRDESDLRALVLPRRSEEGGEETEADDDDPPKDDEEEGKSAAKEESEEQESHSELATIPYAKYKIWILSGSRDTYYAGLKVNKKGNQTQHSRGAQNPNRCIE</sequence>
<name>A0ABS8V1T6_DATST</name>
<accession>A0ABS8V1T6</accession>
<evidence type="ECO:0000313" key="2">
    <source>
        <dbReference type="EMBL" id="MCD9640639.1"/>
    </source>
</evidence>
<feature type="compositionally biased region" description="Basic and acidic residues" evidence="1">
    <location>
        <begin position="8"/>
        <end position="30"/>
    </location>
</feature>
<comment type="caution">
    <text evidence="2">The sequence shown here is derived from an EMBL/GenBank/DDBJ whole genome shotgun (WGS) entry which is preliminary data.</text>
</comment>
<protein>
    <recommendedName>
        <fullName evidence="4">GIY-YIG domain-containing protein</fullName>
    </recommendedName>
</protein>
<evidence type="ECO:0000256" key="1">
    <source>
        <dbReference type="SAM" id="MobiDB-lite"/>
    </source>
</evidence>
<dbReference type="EMBL" id="JACEIK010003164">
    <property type="protein sequence ID" value="MCD9640639.1"/>
    <property type="molecule type" value="Genomic_DNA"/>
</dbReference>
<feature type="compositionally biased region" description="Acidic residues" evidence="1">
    <location>
        <begin position="42"/>
        <end position="60"/>
    </location>
</feature>
<organism evidence="2 3">
    <name type="scientific">Datura stramonium</name>
    <name type="common">Jimsonweed</name>
    <name type="synonym">Common thornapple</name>
    <dbReference type="NCBI Taxonomy" id="4076"/>
    <lineage>
        <taxon>Eukaryota</taxon>
        <taxon>Viridiplantae</taxon>
        <taxon>Streptophyta</taxon>
        <taxon>Embryophyta</taxon>
        <taxon>Tracheophyta</taxon>
        <taxon>Spermatophyta</taxon>
        <taxon>Magnoliopsida</taxon>
        <taxon>eudicotyledons</taxon>
        <taxon>Gunneridae</taxon>
        <taxon>Pentapetalae</taxon>
        <taxon>asterids</taxon>
        <taxon>lamiids</taxon>
        <taxon>Solanales</taxon>
        <taxon>Solanaceae</taxon>
        <taxon>Solanoideae</taxon>
        <taxon>Datureae</taxon>
        <taxon>Datura</taxon>
    </lineage>
</organism>
<feature type="region of interest" description="Disordered" evidence="1">
    <location>
        <begin position="1"/>
        <end position="79"/>
    </location>
</feature>
<evidence type="ECO:0000313" key="3">
    <source>
        <dbReference type="Proteomes" id="UP000823775"/>
    </source>
</evidence>
<evidence type="ECO:0008006" key="4">
    <source>
        <dbReference type="Google" id="ProtNLM"/>
    </source>
</evidence>
<proteinExistence type="predicted"/>
<feature type="compositionally biased region" description="Basic and acidic residues" evidence="1">
    <location>
        <begin position="61"/>
        <end position="76"/>
    </location>
</feature>